<feature type="transmembrane region" description="Helical" evidence="6">
    <location>
        <begin position="51"/>
        <end position="72"/>
    </location>
</feature>
<feature type="domain" description="Major facilitator superfamily (MFS) profile" evidence="7">
    <location>
        <begin position="1"/>
        <end position="401"/>
    </location>
</feature>
<feature type="transmembrane region" description="Helical" evidence="6">
    <location>
        <begin position="216"/>
        <end position="235"/>
    </location>
</feature>
<keyword evidence="5 6" id="KW-0472">Membrane</keyword>
<evidence type="ECO:0000256" key="6">
    <source>
        <dbReference type="SAM" id="Phobius"/>
    </source>
</evidence>
<evidence type="ECO:0000256" key="5">
    <source>
        <dbReference type="ARBA" id="ARBA00023136"/>
    </source>
</evidence>
<keyword evidence="4 6" id="KW-1133">Transmembrane helix</keyword>
<dbReference type="PANTHER" id="PTHR23521">
    <property type="entry name" value="TRANSPORTER MFS SUPERFAMILY"/>
    <property type="match status" value="1"/>
</dbReference>
<dbReference type="Proteomes" id="UP001178275">
    <property type="component" value="Unassembled WGS sequence"/>
</dbReference>
<reference evidence="8" key="1">
    <citation type="submission" date="2023-07" db="EMBL/GenBank/DDBJ databases">
        <title>Murine gut Bacillus species.</title>
        <authorList>
            <person name="Gutman E."/>
            <person name="Hashuel R."/>
            <person name="Litvak Y."/>
        </authorList>
    </citation>
    <scope>NUCLEOTIDE SEQUENCE</scope>
    <source>
        <strain evidence="8">RU293</strain>
    </source>
</reference>
<dbReference type="SUPFAM" id="SSF103473">
    <property type="entry name" value="MFS general substrate transporter"/>
    <property type="match status" value="1"/>
</dbReference>
<accession>A0AA90P5Y3</accession>
<proteinExistence type="predicted"/>
<gene>
    <name evidence="8" type="ORF">Q8G36_24905</name>
</gene>
<sequence length="401" mass="43522">MSEVNTSINRWRALFWIALAELFALSLWFSASAVLPQLERQWGMSATEGSWMTTSVQIGFIVGAICSAFLGLADRYNPRKIFAIACIFGAVINSLFTLSSGMAMGLSLRFLTGMTMAGVYPTAVKLLSNWFQDRRGFGVGILIAALTLGSSLPHLFNLFIPNVSWKILMLVSSLLALVAAGIMKWVLPDAPASKEEAATVSMNTLKYILKDRPLMLVNYGYFGHMWELYAMWTWLPYFLTASFKASLEGTALQEASTLFAFLTIGISGAIGSILGGLYADKIGKARLSMIAMIVSAVSSICIGLTFGLSIWITVSVAIIWGISVVADSAQFSAMVADFAKSGCVGTALTFQMAIGFLITVFSIYLIPVFEDIVGWKWAFSILAIGPVLGVLAMTSLIRYKH</sequence>
<dbReference type="RefSeq" id="WP_305162462.1">
    <property type="nucleotide sequence ID" value="NZ_JAUUTW010000040.1"/>
</dbReference>
<name>A0AA90P5Y3_9BACI</name>
<dbReference type="InterPro" id="IPR020846">
    <property type="entry name" value="MFS_dom"/>
</dbReference>
<dbReference type="EMBL" id="JAUUTW010000040">
    <property type="protein sequence ID" value="MDP1454179.1"/>
    <property type="molecule type" value="Genomic_DNA"/>
</dbReference>
<feature type="transmembrane region" description="Helical" evidence="6">
    <location>
        <begin position="136"/>
        <end position="155"/>
    </location>
</feature>
<dbReference type="AlphaFoldDB" id="A0AA90P5Y3"/>
<evidence type="ECO:0000256" key="1">
    <source>
        <dbReference type="ARBA" id="ARBA00004651"/>
    </source>
</evidence>
<dbReference type="GO" id="GO:0022857">
    <property type="term" value="F:transmembrane transporter activity"/>
    <property type="evidence" value="ECO:0007669"/>
    <property type="project" value="InterPro"/>
</dbReference>
<keyword evidence="3 6" id="KW-0812">Transmembrane</keyword>
<dbReference type="InterPro" id="IPR036259">
    <property type="entry name" value="MFS_trans_sf"/>
</dbReference>
<dbReference type="InterPro" id="IPR011701">
    <property type="entry name" value="MFS"/>
</dbReference>
<feature type="transmembrane region" description="Helical" evidence="6">
    <location>
        <begin position="290"/>
        <end position="312"/>
    </location>
</feature>
<feature type="transmembrane region" description="Helical" evidence="6">
    <location>
        <begin position="81"/>
        <end position="100"/>
    </location>
</feature>
<evidence type="ECO:0000313" key="9">
    <source>
        <dbReference type="Proteomes" id="UP001178275"/>
    </source>
</evidence>
<evidence type="ECO:0000313" key="8">
    <source>
        <dbReference type="EMBL" id="MDP1454179.1"/>
    </source>
</evidence>
<dbReference type="GO" id="GO:0005886">
    <property type="term" value="C:plasma membrane"/>
    <property type="evidence" value="ECO:0007669"/>
    <property type="project" value="UniProtKB-SubCell"/>
</dbReference>
<keyword evidence="2" id="KW-0813">Transport</keyword>
<evidence type="ECO:0000256" key="3">
    <source>
        <dbReference type="ARBA" id="ARBA00022692"/>
    </source>
</evidence>
<comment type="caution">
    <text evidence="8">The sequence shown here is derived from an EMBL/GenBank/DDBJ whole genome shotgun (WGS) entry which is preliminary data.</text>
</comment>
<evidence type="ECO:0000256" key="2">
    <source>
        <dbReference type="ARBA" id="ARBA00022448"/>
    </source>
</evidence>
<dbReference type="PANTHER" id="PTHR23521:SF3">
    <property type="entry name" value="MFS TRANSPORTER"/>
    <property type="match status" value="1"/>
</dbReference>
<dbReference type="Pfam" id="PF07690">
    <property type="entry name" value="MFS_1"/>
    <property type="match status" value="1"/>
</dbReference>
<protein>
    <submittedName>
        <fullName evidence="8">MFS transporter</fullName>
    </submittedName>
</protein>
<feature type="transmembrane region" description="Helical" evidence="6">
    <location>
        <begin position="167"/>
        <end position="187"/>
    </location>
</feature>
<feature type="transmembrane region" description="Helical" evidence="6">
    <location>
        <begin position="255"/>
        <end position="278"/>
    </location>
</feature>
<dbReference type="Gene3D" id="1.20.1250.20">
    <property type="entry name" value="MFS general substrate transporter like domains"/>
    <property type="match status" value="2"/>
</dbReference>
<feature type="transmembrane region" description="Helical" evidence="6">
    <location>
        <begin position="12"/>
        <end position="31"/>
    </location>
</feature>
<dbReference type="PROSITE" id="PS50850">
    <property type="entry name" value="MFS"/>
    <property type="match status" value="1"/>
</dbReference>
<evidence type="ECO:0000259" key="7">
    <source>
        <dbReference type="PROSITE" id="PS50850"/>
    </source>
</evidence>
<feature type="transmembrane region" description="Helical" evidence="6">
    <location>
        <begin position="375"/>
        <end position="397"/>
    </location>
</feature>
<evidence type="ECO:0000256" key="4">
    <source>
        <dbReference type="ARBA" id="ARBA00022989"/>
    </source>
</evidence>
<feature type="transmembrane region" description="Helical" evidence="6">
    <location>
        <begin position="348"/>
        <end position="369"/>
    </location>
</feature>
<comment type="subcellular location">
    <subcellularLocation>
        <location evidence="1">Cell membrane</location>
        <topology evidence="1">Multi-pass membrane protein</topology>
    </subcellularLocation>
</comment>
<organism evidence="8 9">
    <name type="scientific">Peribacillus frigoritolerans</name>
    <dbReference type="NCBI Taxonomy" id="450367"/>
    <lineage>
        <taxon>Bacteria</taxon>
        <taxon>Bacillati</taxon>
        <taxon>Bacillota</taxon>
        <taxon>Bacilli</taxon>
        <taxon>Bacillales</taxon>
        <taxon>Bacillaceae</taxon>
        <taxon>Peribacillus</taxon>
    </lineage>
</organism>
<feature type="transmembrane region" description="Helical" evidence="6">
    <location>
        <begin position="106"/>
        <end position="124"/>
    </location>
</feature>